<dbReference type="PRINTS" id="PR00974">
    <property type="entry name" value="RIBOSOMALS18"/>
</dbReference>
<evidence type="ECO:0000256" key="1">
    <source>
        <dbReference type="ARBA" id="ARBA00005589"/>
    </source>
</evidence>
<dbReference type="EMBL" id="CP041186">
    <property type="protein sequence ID" value="QDG51512.1"/>
    <property type="molecule type" value="Genomic_DNA"/>
</dbReference>
<dbReference type="OrthoDB" id="9812008at2"/>
<sequence length="82" mass="9750">MARSKYGRINWRRRRKIDPFDENPSWRIDYKNPELLKLFLTTTGKILPARITGVSAKNQRKLRQAILRSRQIALLPYTTHKS</sequence>
<dbReference type="Proteomes" id="UP000315995">
    <property type="component" value="Chromosome"/>
</dbReference>
<dbReference type="HAMAP" id="MF_00270">
    <property type="entry name" value="Ribosomal_bS18"/>
    <property type="match status" value="1"/>
</dbReference>
<dbReference type="AlphaFoldDB" id="A0A4Y6PT66"/>
<evidence type="ECO:0000256" key="2">
    <source>
        <dbReference type="ARBA" id="ARBA00022980"/>
    </source>
</evidence>
<keyword evidence="3 4" id="KW-0687">Ribonucleoprotein</keyword>
<keyword evidence="4" id="KW-0699">rRNA-binding</keyword>
<dbReference type="SUPFAM" id="SSF46911">
    <property type="entry name" value="Ribosomal protein S18"/>
    <property type="match status" value="1"/>
</dbReference>
<accession>A0A4Y6PT66</accession>
<evidence type="ECO:0000256" key="4">
    <source>
        <dbReference type="HAMAP-Rule" id="MF_00270"/>
    </source>
</evidence>
<dbReference type="InterPro" id="IPR036870">
    <property type="entry name" value="Ribosomal_bS18_sf"/>
</dbReference>
<dbReference type="Pfam" id="PF01084">
    <property type="entry name" value="Ribosomal_S18"/>
    <property type="match status" value="1"/>
</dbReference>
<dbReference type="GO" id="GO:0003735">
    <property type="term" value="F:structural constituent of ribosome"/>
    <property type="evidence" value="ECO:0007669"/>
    <property type="project" value="InterPro"/>
</dbReference>
<comment type="similarity">
    <text evidence="1 4 5">Belongs to the bacterial ribosomal protein bS18 family.</text>
</comment>
<dbReference type="NCBIfam" id="TIGR00165">
    <property type="entry name" value="S18"/>
    <property type="match status" value="1"/>
</dbReference>
<comment type="subunit">
    <text evidence="4">Part of the 30S ribosomal subunit. Forms a tight heterodimer with protein bS6.</text>
</comment>
<evidence type="ECO:0000256" key="5">
    <source>
        <dbReference type="RuleBase" id="RU003910"/>
    </source>
</evidence>
<dbReference type="Gene3D" id="4.10.640.10">
    <property type="entry name" value="Ribosomal protein S18"/>
    <property type="match status" value="1"/>
</dbReference>
<dbReference type="PANTHER" id="PTHR13479:SF40">
    <property type="entry name" value="SMALL RIBOSOMAL SUBUNIT PROTEIN BS18M"/>
    <property type="match status" value="1"/>
</dbReference>
<dbReference type="PANTHER" id="PTHR13479">
    <property type="entry name" value="30S RIBOSOMAL PROTEIN S18"/>
    <property type="match status" value="1"/>
</dbReference>
<proteinExistence type="inferred from homology"/>
<evidence type="ECO:0000256" key="3">
    <source>
        <dbReference type="ARBA" id="ARBA00023274"/>
    </source>
</evidence>
<reference evidence="6 7" key="1">
    <citation type="submission" date="2019-06" db="EMBL/GenBank/DDBJ databases">
        <title>Persicimonas caeni gen. nov., sp. nov., a predatory bacterium isolated from solar saltern.</title>
        <authorList>
            <person name="Wang S."/>
        </authorList>
    </citation>
    <scope>NUCLEOTIDE SEQUENCE [LARGE SCALE GENOMIC DNA]</scope>
    <source>
        <strain evidence="6 7">YN101</strain>
    </source>
</reference>
<dbReference type="InterPro" id="IPR001648">
    <property type="entry name" value="Ribosomal_bS18"/>
</dbReference>
<keyword evidence="2 4" id="KW-0689">Ribosomal protein</keyword>
<gene>
    <name evidence="4 6" type="primary">rpsR</name>
    <name evidence="6" type="ORF">FIV42_12380</name>
</gene>
<keyword evidence="4" id="KW-0694">RNA-binding</keyword>
<keyword evidence="7" id="KW-1185">Reference proteome</keyword>
<protein>
    <recommendedName>
        <fullName evidence="4">Small ribosomal subunit protein bS18</fullName>
    </recommendedName>
</protein>
<organism evidence="6 7">
    <name type="scientific">Persicimonas caeni</name>
    <dbReference type="NCBI Taxonomy" id="2292766"/>
    <lineage>
        <taxon>Bacteria</taxon>
        <taxon>Deltaproteobacteria</taxon>
        <taxon>Bradymonadales</taxon>
        <taxon>Bradymonadaceae</taxon>
        <taxon>Persicimonas</taxon>
    </lineage>
</organism>
<dbReference type="GO" id="GO:0006412">
    <property type="term" value="P:translation"/>
    <property type="evidence" value="ECO:0007669"/>
    <property type="project" value="UniProtKB-UniRule"/>
</dbReference>
<dbReference type="RefSeq" id="WP_141197992.1">
    <property type="nucleotide sequence ID" value="NZ_CP041186.1"/>
</dbReference>
<evidence type="ECO:0000313" key="7">
    <source>
        <dbReference type="Proteomes" id="UP000315995"/>
    </source>
</evidence>
<dbReference type="GO" id="GO:1990904">
    <property type="term" value="C:ribonucleoprotein complex"/>
    <property type="evidence" value="ECO:0007669"/>
    <property type="project" value="UniProtKB-KW"/>
</dbReference>
<accession>A0A5B8Y8H9</accession>
<evidence type="ECO:0000313" key="6">
    <source>
        <dbReference type="EMBL" id="QDG51512.1"/>
    </source>
</evidence>
<name>A0A4Y6PT66_PERCE</name>
<dbReference type="GO" id="GO:0005840">
    <property type="term" value="C:ribosome"/>
    <property type="evidence" value="ECO:0007669"/>
    <property type="project" value="UniProtKB-KW"/>
</dbReference>
<comment type="function">
    <text evidence="4">Binds as a heterodimer with protein bS6 to the central domain of the 16S rRNA, where it helps stabilize the platform of the 30S subunit.</text>
</comment>
<dbReference type="GO" id="GO:0070181">
    <property type="term" value="F:small ribosomal subunit rRNA binding"/>
    <property type="evidence" value="ECO:0007669"/>
    <property type="project" value="TreeGrafter"/>
</dbReference>